<dbReference type="RefSeq" id="WP_148690984.1">
    <property type="nucleotide sequence ID" value="NZ_CP020477.1"/>
</dbReference>
<dbReference type="PANTHER" id="PTHR42695:SF5">
    <property type="entry name" value="GLUTAMINE AMIDOTRANSFERASE YLR126C-RELATED"/>
    <property type="match status" value="1"/>
</dbReference>
<name>A0A1W6JYA8_9CREN</name>
<dbReference type="Pfam" id="PF00117">
    <property type="entry name" value="GATase"/>
    <property type="match status" value="1"/>
</dbReference>
<protein>
    <submittedName>
        <fullName evidence="3">GMP synthase</fullName>
    </submittedName>
</protein>
<dbReference type="InterPro" id="IPR017926">
    <property type="entry name" value="GATASE"/>
</dbReference>
<dbReference type="AlphaFoldDB" id="A0A1W6JYA8"/>
<evidence type="ECO:0000259" key="2">
    <source>
        <dbReference type="Pfam" id="PF00117"/>
    </source>
</evidence>
<dbReference type="PROSITE" id="PS51273">
    <property type="entry name" value="GATASE_TYPE_1"/>
    <property type="match status" value="1"/>
</dbReference>
<dbReference type="GO" id="GO:0005829">
    <property type="term" value="C:cytosol"/>
    <property type="evidence" value="ECO:0007669"/>
    <property type="project" value="TreeGrafter"/>
</dbReference>
<gene>
    <name evidence="3" type="ORF">B6F84_03700</name>
</gene>
<reference evidence="3 4" key="1">
    <citation type="submission" date="2017-03" db="EMBL/GenBank/DDBJ databases">
        <title>Sulfur activation and transportation mechanism of thermophilic Archaea Acidianus manzaensis YN-25.</title>
        <authorList>
            <person name="Ma Y."/>
            <person name="Yang Y."/>
            <person name="Xia J."/>
        </authorList>
    </citation>
    <scope>NUCLEOTIDE SEQUENCE [LARGE SCALE GENOMIC DNA]</scope>
    <source>
        <strain evidence="3 4">YN-25</strain>
    </source>
</reference>
<evidence type="ECO:0000256" key="1">
    <source>
        <dbReference type="SAM" id="Coils"/>
    </source>
</evidence>
<dbReference type="KEGG" id="aman:B6F84_03700"/>
<keyword evidence="1" id="KW-0175">Coiled coil</keyword>
<keyword evidence="4" id="KW-1185">Reference proteome</keyword>
<dbReference type="SUPFAM" id="SSF52317">
    <property type="entry name" value="Class I glutamine amidotransferase-like"/>
    <property type="match status" value="1"/>
</dbReference>
<dbReference type="EMBL" id="CP020477">
    <property type="protein sequence ID" value="ARM75222.1"/>
    <property type="molecule type" value="Genomic_DNA"/>
</dbReference>
<dbReference type="STRING" id="282676.B6F84_03700"/>
<dbReference type="CDD" id="cd01741">
    <property type="entry name" value="GATase1_1"/>
    <property type="match status" value="1"/>
</dbReference>
<accession>A0A1W6JYA8</accession>
<dbReference type="OrthoDB" id="7388at2157"/>
<dbReference type="PANTHER" id="PTHR42695">
    <property type="entry name" value="GLUTAMINE AMIDOTRANSFERASE YLR126C-RELATED"/>
    <property type="match status" value="1"/>
</dbReference>
<feature type="domain" description="Glutamine amidotransferase" evidence="2">
    <location>
        <begin position="24"/>
        <end position="163"/>
    </location>
</feature>
<dbReference type="InterPro" id="IPR029062">
    <property type="entry name" value="Class_I_gatase-like"/>
</dbReference>
<evidence type="ECO:0000313" key="4">
    <source>
        <dbReference type="Proteomes" id="UP000193404"/>
    </source>
</evidence>
<sequence length="204" mass="23226">MKVLAIQNYPVEGPGNLPVKAEIKFSNEIDGNEDFDFLIILGGPMGVYEEEKYPFLKKEIELIRKAYQENKRVLGICLGSQLIAKALGGDVIKGGFGQELGNTKIFTLSDFKFLGDQIEVFQWHGDTFSLPSNAKLLAYSNKYFQAFRIGKILGLQFHVEVDSEIVKTWIETYGGDEKLVEDVKKIENKLREYSKMIVDYIERL</sequence>
<dbReference type="GeneID" id="41589995"/>
<organism evidence="3 4">
    <name type="scientific">Acidianus manzaensis</name>
    <dbReference type="NCBI Taxonomy" id="282676"/>
    <lineage>
        <taxon>Archaea</taxon>
        <taxon>Thermoproteota</taxon>
        <taxon>Thermoprotei</taxon>
        <taxon>Sulfolobales</taxon>
        <taxon>Sulfolobaceae</taxon>
        <taxon>Acidianus</taxon>
    </lineage>
</organism>
<dbReference type="InterPro" id="IPR044992">
    <property type="entry name" value="ChyE-like"/>
</dbReference>
<proteinExistence type="predicted"/>
<dbReference type="Proteomes" id="UP000193404">
    <property type="component" value="Chromosome"/>
</dbReference>
<evidence type="ECO:0000313" key="3">
    <source>
        <dbReference type="EMBL" id="ARM75222.1"/>
    </source>
</evidence>
<feature type="coiled-coil region" evidence="1">
    <location>
        <begin position="176"/>
        <end position="203"/>
    </location>
</feature>
<dbReference type="Gene3D" id="3.40.50.880">
    <property type="match status" value="1"/>
</dbReference>